<dbReference type="EMBL" id="CYKH01000314">
    <property type="protein sequence ID" value="CUF39642.1"/>
    <property type="molecule type" value="Genomic_DNA"/>
</dbReference>
<dbReference type="SUPFAM" id="SSF48452">
    <property type="entry name" value="TPR-like"/>
    <property type="match status" value="1"/>
</dbReference>
<evidence type="ECO:0000256" key="1">
    <source>
        <dbReference type="SAM" id="MobiDB-lite"/>
    </source>
</evidence>
<proteinExistence type="predicted"/>
<gene>
    <name evidence="3" type="ORF">BSAL_62150</name>
</gene>
<sequence>MTSSAERRKHFADVVSVGREELVRFPAFRSLEHEWNTAISEWRAEEEHAASTKAAEETEAKRLEDQRKSLRARRQSDLLLADDLLQQTHKELDSLLMSASCGAGPSHSKGDSMRSSQNGNTSSTNNVVASSHTESLLSSTPAPVEVDAFDSRLPRLVPPSYYSKVEAMLLQLDGAHNAAKSEAQFKSNAAASTALSTTATRRSRHESPSAAEFPVVMMRLSSQPKDVVSSVLHELSELLETLAPHHWNPVLFHCRAACHYALGNIRLALKDSVKALELCHADYHVSLCTLAYRRYRRMLRCHIVLSDSQAASEVMAQCKSNSNRFGTSVLEALTQEQSLVTSLHQLSESCDHKLWSQALDIASKLCSEVPESPSLAEKRIEILVNTAATAGSDSAKTLNEIASATLKFPLCGGIWYWYGVQQLKHSSNFQDVEAASRSLQRAVSLSGIEGNAAAKQELQKVRYLESKAAMATAYQKSKRWRQAVAELTMLLTLNGVSKGLKRMFTCMRAKAFMALDRWMECMSDATYLLNHATTDDEVVEAYILRAEAFLLGRNREAAIRDARCASGVLPGHSVAAALLRQLEMDANKNNGHDTYRPPTPPPQRKSSSSRAVPPEGAPSPPPPPPAAPSPPPRGRPDSAASARSVPVVVPPHYTSLNVSVSATSAVITKSYLKWHPDRWTSSSAADVLVAEEVFKKLNTAYHTLTDDALRLAYDREHGVRR</sequence>
<dbReference type="InterPro" id="IPR001623">
    <property type="entry name" value="DnaJ_domain"/>
</dbReference>
<evidence type="ECO:0000259" key="2">
    <source>
        <dbReference type="PROSITE" id="PS50076"/>
    </source>
</evidence>
<dbReference type="InterPro" id="IPR019734">
    <property type="entry name" value="TPR_rpt"/>
</dbReference>
<accession>A0A0S4IR46</accession>
<dbReference type="AlphaFoldDB" id="A0A0S4IR46"/>
<feature type="compositionally biased region" description="Pro residues" evidence="1">
    <location>
        <begin position="615"/>
        <end position="633"/>
    </location>
</feature>
<keyword evidence="4" id="KW-1185">Reference proteome</keyword>
<dbReference type="VEuPathDB" id="TriTrypDB:BSAL_62150"/>
<dbReference type="Gene3D" id="1.25.40.10">
    <property type="entry name" value="Tetratricopeptide repeat domain"/>
    <property type="match status" value="1"/>
</dbReference>
<dbReference type="Gene3D" id="1.10.287.110">
    <property type="entry name" value="DnaJ domain"/>
    <property type="match status" value="1"/>
</dbReference>
<protein>
    <recommendedName>
        <fullName evidence="2">J domain-containing protein</fullName>
    </recommendedName>
</protein>
<name>A0A0S4IR46_BODSA</name>
<feature type="region of interest" description="Disordered" evidence="1">
    <location>
        <begin position="46"/>
        <end position="68"/>
    </location>
</feature>
<dbReference type="InterPro" id="IPR011990">
    <property type="entry name" value="TPR-like_helical_dom_sf"/>
</dbReference>
<reference evidence="4" key="1">
    <citation type="submission" date="2015-09" db="EMBL/GenBank/DDBJ databases">
        <authorList>
            <consortium name="Pathogen Informatics"/>
        </authorList>
    </citation>
    <scope>NUCLEOTIDE SEQUENCE [LARGE SCALE GENOMIC DNA]</scope>
    <source>
        <strain evidence="4">Lake Konstanz</strain>
    </source>
</reference>
<feature type="domain" description="J" evidence="2">
    <location>
        <begin position="651"/>
        <end position="717"/>
    </location>
</feature>
<feature type="region of interest" description="Disordered" evidence="1">
    <location>
        <begin position="587"/>
        <end position="643"/>
    </location>
</feature>
<organism evidence="3 4">
    <name type="scientific">Bodo saltans</name>
    <name type="common">Flagellated protozoan</name>
    <dbReference type="NCBI Taxonomy" id="75058"/>
    <lineage>
        <taxon>Eukaryota</taxon>
        <taxon>Discoba</taxon>
        <taxon>Euglenozoa</taxon>
        <taxon>Kinetoplastea</taxon>
        <taxon>Metakinetoplastina</taxon>
        <taxon>Eubodonida</taxon>
        <taxon>Bodonidae</taxon>
        <taxon>Bodo</taxon>
    </lineage>
</organism>
<dbReference type="InterPro" id="IPR052758">
    <property type="entry name" value="SRC_co-chaperone"/>
</dbReference>
<dbReference type="PANTHER" id="PTHR44200:SF3">
    <property type="entry name" value="PROTEIN DNAJ, PUTATIVE-RELATED"/>
    <property type="match status" value="1"/>
</dbReference>
<dbReference type="Pfam" id="PF00226">
    <property type="entry name" value="DnaJ"/>
    <property type="match status" value="1"/>
</dbReference>
<dbReference type="CDD" id="cd06257">
    <property type="entry name" value="DnaJ"/>
    <property type="match status" value="1"/>
</dbReference>
<evidence type="ECO:0000313" key="3">
    <source>
        <dbReference type="EMBL" id="CUF39642.1"/>
    </source>
</evidence>
<evidence type="ECO:0000313" key="4">
    <source>
        <dbReference type="Proteomes" id="UP000051952"/>
    </source>
</evidence>
<feature type="compositionally biased region" description="Low complexity" evidence="1">
    <location>
        <begin position="115"/>
        <end position="131"/>
    </location>
</feature>
<dbReference type="PROSITE" id="PS50076">
    <property type="entry name" value="DNAJ_2"/>
    <property type="match status" value="1"/>
</dbReference>
<dbReference type="Proteomes" id="UP000051952">
    <property type="component" value="Unassembled WGS sequence"/>
</dbReference>
<dbReference type="SMART" id="SM00271">
    <property type="entry name" value="DnaJ"/>
    <property type="match status" value="1"/>
</dbReference>
<dbReference type="PANTHER" id="PTHR44200">
    <property type="entry name" value="DNAJ HOMOLOG SUBFAMILY C MEMBER 7"/>
    <property type="match status" value="1"/>
</dbReference>
<dbReference type="SMART" id="SM00028">
    <property type="entry name" value="TPR"/>
    <property type="match status" value="3"/>
</dbReference>
<feature type="region of interest" description="Disordered" evidence="1">
    <location>
        <begin position="100"/>
        <end position="139"/>
    </location>
</feature>
<dbReference type="SUPFAM" id="SSF46565">
    <property type="entry name" value="Chaperone J-domain"/>
    <property type="match status" value="1"/>
</dbReference>
<dbReference type="InterPro" id="IPR036869">
    <property type="entry name" value="J_dom_sf"/>
</dbReference>